<dbReference type="InterPro" id="IPR000182">
    <property type="entry name" value="GNAT_dom"/>
</dbReference>
<dbReference type="GO" id="GO:0016747">
    <property type="term" value="F:acyltransferase activity, transferring groups other than amino-acyl groups"/>
    <property type="evidence" value="ECO:0007669"/>
    <property type="project" value="InterPro"/>
</dbReference>
<reference evidence="4" key="1">
    <citation type="submission" date="2023-07" db="EMBL/GenBank/DDBJ databases">
        <title>Genomic Encyclopedia of Type Strains, Phase IV (KMG-IV): sequencing the most valuable type-strain genomes for metagenomic binning, comparative biology and taxonomic classification.</title>
        <authorList>
            <person name="Goeker M."/>
        </authorList>
    </citation>
    <scope>NUCLEOTIDE SEQUENCE</scope>
    <source>
        <strain evidence="4">DSM 21202</strain>
    </source>
</reference>
<evidence type="ECO:0000256" key="1">
    <source>
        <dbReference type="ARBA" id="ARBA00022679"/>
    </source>
</evidence>
<evidence type="ECO:0000259" key="3">
    <source>
        <dbReference type="PROSITE" id="PS51186"/>
    </source>
</evidence>
<dbReference type="CDD" id="cd04301">
    <property type="entry name" value="NAT_SF"/>
    <property type="match status" value="1"/>
</dbReference>
<dbReference type="AlphaFoldDB" id="A0AAE4AUB0"/>
<dbReference type="GO" id="GO:0005840">
    <property type="term" value="C:ribosome"/>
    <property type="evidence" value="ECO:0007669"/>
    <property type="project" value="UniProtKB-KW"/>
</dbReference>
<dbReference type="SUPFAM" id="SSF55729">
    <property type="entry name" value="Acyl-CoA N-acyltransferases (Nat)"/>
    <property type="match status" value="1"/>
</dbReference>
<evidence type="ECO:0000313" key="4">
    <source>
        <dbReference type="EMBL" id="MDQ0317218.1"/>
    </source>
</evidence>
<keyword evidence="4" id="KW-0687">Ribonucleoprotein</keyword>
<dbReference type="Proteomes" id="UP001229244">
    <property type="component" value="Unassembled WGS sequence"/>
</dbReference>
<feature type="domain" description="N-acetyltransferase" evidence="3">
    <location>
        <begin position="36"/>
        <end position="202"/>
    </location>
</feature>
<dbReference type="PANTHER" id="PTHR43877">
    <property type="entry name" value="AMINOALKYLPHOSPHONATE N-ACETYLTRANSFERASE-RELATED-RELATED"/>
    <property type="match status" value="1"/>
</dbReference>
<keyword evidence="4" id="KW-0689">Ribosomal protein</keyword>
<keyword evidence="2" id="KW-0012">Acyltransferase</keyword>
<organism evidence="4 5">
    <name type="scientific">Amorphus orientalis</name>
    <dbReference type="NCBI Taxonomy" id="649198"/>
    <lineage>
        <taxon>Bacteria</taxon>
        <taxon>Pseudomonadati</taxon>
        <taxon>Pseudomonadota</taxon>
        <taxon>Alphaproteobacteria</taxon>
        <taxon>Hyphomicrobiales</taxon>
        <taxon>Amorphaceae</taxon>
        <taxon>Amorphus</taxon>
    </lineage>
</organism>
<dbReference type="RefSeq" id="WP_306887119.1">
    <property type="nucleotide sequence ID" value="NZ_JAUSUL010000004.1"/>
</dbReference>
<dbReference type="InterPro" id="IPR050832">
    <property type="entry name" value="Bact_Acetyltransf"/>
</dbReference>
<dbReference type="Pfam" id="PF00583">
    <property type="entry name" value="Acetyltransf_1"/>
    <property type="match status" value="1"/>
</dbReference>
<name>A0AAE4AUB0_9HYPH</name>
<dbReference type="InterPro" id="IPR016181">
    <property type="entry name" value="Acyl_CoA_acyltransferase"/>
</dbReference>
<dbReference type="PROSITE" id="PS51186">
    <property type="entry name" value="GNAT"/>
    <property type="match status" value="1"/>
</dbReference>
<evidence type="ECO:0000313" key="5">
    <source>
        <dbReference type="Proteomes" id="UP001229244"/>
    </source>
</evidence>
<dbReference type="PANTHER" id="PTHR43877:SF2">
    <property type="entry name" value="AMINOALKYLPHOSPHONATE N-ACETYLTRANSFERASE-RELATED"/>
    <property type="match status" value="1"/>
</dbReference>
<keyword evidence="1" id="KW-0808">Transferase</keyword>
<comment type="caution">
    <text evidence="4">The sequence shown here is derived from an EMBL/GenBank/DDBJ whole genome shotgun (WGS) entry which is preliminary data.</text>
</comment>
<proteinExistence type="predicted"/>
<sequence length="210" mass="22228">MIAARPHSDFGIEVGLRAEHRKRAAKGYWEAFSRKLRYPLGPEAKAIAFLERVLDPSHAISAVSGAGTFLGVAGFKTPSGAFVGGGFGDLVATYGFAGAVVRGLLAGLLERECEPGTLLMDGIFVEPDARGRGVGKALLQAVERHAVASRLGHIRLDVIDTNPRARALYEREGFREKSVVSLGPLKAVFGFSRATEMTKAVSAGPNGPVV</sequence>
<dbReference type="Gene3D" id="3.40.630.30">
    <property type="match status" value="1"/>
</dbReference>
<protein>
    <submittedName>
        <fullName evidence="4">Ribosomal protein S18 acetylase RimI-like enzyme</fullName>
    </submittedName>
</protein>
<dbReference type="EMBL" id="JAUSUL010000004">
    <property type="protein sequence ID" value="MDQ0317218.1"/>
    <property type="molecule type" value="Genomic_DNA"/>
</dbReference>
<accession>A0AAE4AUB0</accession>
<keyword evidence="5" id="KW-1185">Reference proteome</keyword>
<evidence type="ECO:0000256" key="2">
    <source>
        <dbReference type="ARBA" id="ARBA00023315"/>
    </source>
</evidence>
<gene>
    <name evidence="4" type="ORF">J2S73_003695</name>
</gene>